<gene>
    <name evidence="1" type="ORF">RBWH47_00775</name>
</gene>
<evidence type="ECO:0000313" key="2">
    <source>
        <dbReference type="Proteomes" id="UP000006222"/>
    </source>
</evidence>
<dbReference type="PANTHER" id="PTHR30298:SF0">
    <property type="entry name" value="PROTEIN YBFL-RELATED"/>
    <property type="match status" value="1"/>
</dbReference>
<sequence>MESMHWVLDVVFHDDASRIRTKNATANFTFIRRYVTTLLKQDTTKRSLKQKRKKAGWNTDFLEKLMFSA</sequence>
<comment type="caution">
    <text evidence="1">The sequence shown here is derived from an EMBL/GenBank/DDBJ whole genome shotgun (WGS) entry which is preliminary data.</text>
</comment>
<accession>F2AWN6</accession>
<dbReference type="EMBL" id="AFAR01000203">
    <property type="protein sequence ID" value="EGF25970.1"/>
    <property type="molecule type" value="Genomic_DNA"/>
</dbReference>
<dbReference type="AlphaFoldDB" id="F2AWN6"/>
<dbReference type="InterPro" id="IPR051698">
    <property type="entry name" value="Transposase_11-like"/>
</dbReference>
<reference evidence="1 2" key="1">
    <citation type="journal article" date="2013" name="Mar. Genomics">
        <title>Expression of sulfatases in Rhodopirellula baltica and the diversity of sulfatases in the genus Rhodopirellula.</title>
        <authorList>
            <person name="Wegner C.E."/>
            <person name="Richter-Heitmann T."/>
            <person name="Klindworth A."/>
            <person name="Klockow C."/>
            <person name="Richter M."/>
            <person name="Achstetter T."/>
            <person name="Glockner F.O."/>
            <person name="Harder J."/>
        </authorList>
    </citation>
    <scope>NUCLEOTIDE SEQUENCE [LARGE SCALE GENOMIC DNA]</scope>
    <source>
        <strain evidence="1 2">WH47</strain>
    </source>
</reference>
<dbReference type="PATRIC" id="fig|991778.3.peg.4383"/>
<dbReference type="PANTHER" id="PTHR30298">
    <property type="entry name" value="H REPEAT-ASSOCIATED PREDICTED TRANSPOSASE"/>
    <property type="match status" value="1"/>
</dbReference>
<proteinExistence type="predicted"/>
<evidence type="ECO:0000313" key="1">
    <source>
        <dbReference type="EMBL" id="EGF25970.1"/>
    </source>
</evidence>
<dbReference type="Proteomes" id="UP000006222">
    <property type="component" value="Unassembled WGS sequence"/>
</dbReference>
<organism evidence="1 2">
    <name type="scientific">Rhodopirellula baltica WH47</name>
    <dbReference type="NCBI Taxonomy" id="991778"/>
    <lineage>
        <taxon>Bacteria</taxon>
        <taxon>Pseudomonadati</taxon>
        <taxon>Planctomycetota</taxon>
        <taxon>Planctomycetia</taxon>
        <taxon>Pirellulales</taxon>
        <taxon>Pirellulaceae</taxon>
        <taxon>Rhodopirellula</taxon>
    </lineage>
</organism>
<name>F2AWN6_RHOBT</name>
<protein>
    <submittedName>
        <fullName evidence="1">Transposase IS4 family protein</fullName>
    </submittedName>
</protein>